<dbReference type="PANTHER" id="PTHR15414:SF0">
    <property type="entry name" value="ENDOPLASMIC RETICULUM LECTIN 1"/>
    <property type="match status" value="1"/>
</dbReference>
<proteinExistence type="inferred from homology"/>
<evidence type="ECO:0000256" key="4">
    <source>
        <dbReference type="ARBA" id="ARBA00022734"/>
    </source>
</evidence>
<dbReference type="InterPro" id="IPR044865">
    <property type="entry name" value="MRH_dom"/>
</dbReference>
<comment type="similarity">
    <text evidence="2 7">Belongs to the OS-9 family.</text>
</comment>
<dbReference type="Gene3D" id="2.70.130.10">
    <property type="entry name" value="Mannose-6-phosphate receptor binding domain"/>
    <property type="match status" value="1"/>
</dbReference>
<comment type="function">
    <text evidence="7">Lectin involved in the quality control of the secretory pathway. As a member of the endoplasmic reticulum-associated degradation lumenal (ERAD-L) surveillance system, targets misfolded endoplasmic reticulum lumenal glycoproteins for degradation.</text>
</comment>
<evidence type="ECO:0000256" key="3">
    <source>
        <dbReference type="ARBA" id="ARBA00022729"/>
    </source>
</evidence>
<protein>
    <recommendedName>
        <fullName evidence="7">Endoplasmic reticulum lectin</fullName>
    </recommendedName>
    <alternativeName>
        <fullName evidence="7">Protein OS-9 homolog</fullName>
    </alternativeName>
</protein>
<evidence type="ECO:0000256" key="5">
    <source>
        <dbReference type="ARBA" id="ARBA00022824"/>
    </source>
</evidence>
<dbReference type="InterPro" id="IPR009011">
    <property type="entry name" value="Man6P_isomerase_rcpt-bd_dom_sf"/>
</dbReference>
<keyword evidence="3 8" id="KW-0732">Signal</keyword>
<dbReference type="GO" id="GO:0005789">
    <property type="term" value="C:endoplasmic reticulum membrane"/>
    <property type="evidence" value="ECO:0007669"/>
    <property type="project" value="UniProtKB-SubCell"/>
</dbReference>
<reference evidence="10 11" key="1">
    <citation type="submission" date="2016-08" db="EMBL/GenBank/DDBJ databases">
        <title>Whole genome shotgun sequence of Pichia membranifaciens KS47-1.</title>
        <authorList>
            <person name="Konishi M."/>
            <person name="Ishida M."/>
            <person name="Arakawa T."/>
            <person name="Kato Y."/>
            <person name="Horiuchi J."/>
        </authorList>
    </citation>
    <scope>NUCLEOTIDE SEQUENCE [LARGE SCALE GENOMIC DNA]</scope>
    <source>
        <strain evidence="10 11">KS47-1</strain>
    </source>
</reference>
<feature type="chain" id="PRO_5012162274" description="Endoplasmic reticulum lectin" evidence="8">
    <location>
        <begin position="22"/>
        <end position="410"/>
    </location>
</feature>
<dbReference type="SUPFAM" id="SSF50911">
    <property type="entry name" value="Mannose 6-phosphate receptor domain"/>
    <property type="match status" value="1"/>
</dbReference>
<dbReference type="GO" id="GO:0030968">
    <property type="term" value="P:endoplasmic reticulum unfolded protein response"/>
    <property type="evidence" value="ECO:0007669"/>
    <property type="project" value="UniProtKB-UniRule"/>
</dbReference>
<dbReference type="OrthoDB" id="448954at2759"/>
<dbReference type="GO" id="GO:0030970">
    <property type="term" value="P:retrograde protein transport, ER to cytosol"/>
    <property type="evidence" value="ECO:0007669"/>
    <property type="project" value="TreeGrafter"/>
</dbReference>
<comment type="caution">
    <text evidence="10">The sequence shown here is derived from an EMBL/GenBank/DDBJ whole genome shotgun (WGS) entry which is preliminary data.</text>
</comment>
<organism evidence="10 11">
    <name type="scientific">Pichia membranifaciens</name>
    <dbReference type="NCBI Taxonomy" id="4926"/>
    <lineage>
        <taxon>Eukaryota</taxon>
        <taxon>Fungi</taxon>
        <taxon>Dikarya</taxon>
        <taxon>Ascomycota</taxon>
        <taxon>Saccharomycotina</taxon>
        <taxon>Pichiomycetes</taxon>
        <taxon>Pichiales</taxon>
        <taxon>Pichiaceae</taxon>
        <taxon>Pichia</taxon>
    </lineage>
</organism>
<dbReference type="Proteomes" id="UP000186136">
    <property type="component" value="Unassembled WGS sequence"/>
</dbReference>
<accession>A0A1Q2YBG5</accession>
<evidence type="ECO:0000259" key="9">
    <source>
        <dbReference type="PROSITE" id="PS51914"/>
    </source>
</evidence>
<feature type="signal peptide" evidence="8">
    <location>
        <begin position="1"/>
        <end position="21"/>
    </location>
</feature>
<evidence type="ECO:0000256" key="6">
    <source>
        <dbReference type="ARBA" id="ARBA00023157"/>
    </source>
</evidence>
<evidence type="ECO:0000256" key="1">
    <source>
        <dbReference type="ARBA" id="ARBA00004367"/>
    </source>
</evidence>
<evidence type="ECO:0000313" key="10">
    <source>
        <dbReference type="EMBL" id="GAV26896.1"/>
    </source>
</evidence>
<evidence type="ECO:0000256" key="8">
    <source>
        <dbReference type="SAM" id="SignalP"/>
    </source>
</evidence>
<dbReference type="PANTHER" id="PTHR15414">
    <property type="entry name" value="OS-9-RELATED"/>
    <property type="match status" value="1"/>
</dbReference>
<keyword evidence="11" id="KW-1185">Reference proteome</keyword>
<evidence type="ECO:0000313" key="11">
    <source>
        <dbReference type="Proteomes" id="UP000186136"/>
    </source>
</evidence>
<keyword evidence="5 7" id="KW-0256">Endoplasmic reticulum</keyword>
<evidence type="ECO:0000256" key="2">
    <source>
        <dbReference type="ARBA" id="ARBA00009918"/>
    </source>
</evidence>
<dbReference type="PROSITE" id="PS51914">
    <property type="entry name" value="MRH"/>
    <property type="match status" value="1"/>
</dbReference>
<gene>
    <name evidence="10" type="ORF">PMKS-000357</name>
</gene>
<comment type="subcellular location">
    <subcellularLocation>
        <location evidence="1 7">Endoplasmic reticulum membrane</location>
        <topology evidence="1 7">Peripheral membrane protein</topology>
        <orientation evidence="1 7">Lumenal side</orientation>
    </subcellularLocation>
</comment>
<keyword evidence="4 7" id="KW-0430">Lectin</keyword>
<evidence type="ECO:0000256" key="7">
    <source>
        <dbReference type="RuleBase" id="RU369099"/>
    </source>
</evidence>
<name>A0A1Q2YBG5_9ASCO</name>
<dbReference type="AlphaFoldDB" id="A0A1Q2YBG5"/>
<sequence length="410" mass="48314">MYMLQRVLLALILNFPQLISCGTHYDKNYYVIKHNEPLDILGYSEDSSNSTLYEVKADNIDYKCWIPFVEDEEETARDYDMDSKQMELEKRKAISVIKDFNLQFRNRSVSRNGGYWSYQIRFDYDVRQYHEMDTVGANGKPMTVDFKLAAWTDYDQDIALFGKPSYQMTDEKNPYKYELDFEMRTSEDGRKYVTQRIANGEICDLTGLPRSVTIKYLCNDKVTVPTIRNVHEWKTCEYSIELESDYFCAHDMWTLPKELINNSVDCYPDIFQGIVRRSSDFEKISLKPLARGIFMGRERENSLKFILVLTKNYKIKDEDSEDDETNSYNYHHLLMDMSLGFQNLIRNVRLWRGSEHIKWNSAFKLIAELYDIDRSYVGNIQLEQDENGFIVSSFTDDLVPEQSNFVDSEV</sequence>
<dbReference type="GO" id="GO:0030246">
    <property type="term" value="F:carbohydrate binding"/>
    <property type="evidence" value="ECO:0007669"/>
    <property type="project" value="UniProtKB-UniRule"/>
</dbReference>
<feature type="domain" description="MRH" evidence="9">
    <location>
        <begin position="100"/>
        <end position="250"/>
    </location>
</feature>
<keyword evidence="7" id="KW-0472">Membrane</keyword>
<dbReference type="InterPro" id="IPR045149">
    <property type="entry name" value="OS-9-like"/>
</dbReference>
<dbReference type="EMBL" id="BDGI01000012">
    <property type="protein sequence ID" value="GAV26896.1"/>
    <property type="molecule type" value="Genomic_DNA"/>
</dbReference>
<dbReference type="GO" id="GO:0005788">
    <property type="term" value="C:endoplasmic reticulum lumen"/>
    <property type="evidence" value="ECO:0007669"/>
    <property type="project" value="UniProtKB-UniRule"/>
</dbReference>
<keyword evidence="6" id="KW-1015">Disulfide bond</keyword>